<evidence type="ECO:0000256" key="1">
    <source>
        <dbReference type="ARBA" id="ARBA00009156"/>
    </source>
</evidence>
<organism evidence="9">
    <name type="scientific">marine metagenome</name>
    <dbReference type="NCBI Taxonomy" id="408172"/>
    <lineage>
        <taxon>unclassified sequences</taxon>
        <taxon>metagenomes</taxon>
        <taxon>ecological metagenomes</taxon>
    </lineage>
</organism>
<dbReference type="GO" id="GO:0005524">
    <property type="term" value="F:ATP binding"/>
    <property type="evidence" value="ECO:0007669"/>
    <property type="project" value="UniProtKB-KW"/>
</dbReference>
<feature type="domain" description="Carbohydrate kinase FGGY N-terminal" evidence="8">
    <location>
        <begin position="6"/>
        <end position="252"/>
    </location>
</feature>
<evidence type="ECO:0000256" key="3">
    <source>
        <dbReference type="ARBA" id="ARBA00022741"/>
    </source>
</evidence>
<reference evidence="9" key="1">
    <citation type="submission" date="2018-05" db="EMBL/GenBank/DDBJ databases">
        <authorList>
            <person name="Lanie J.A."/>
            <person name="Ng W.-L."/>
            <person name="Kazmierczak K.M."/>
            <person name="Andrzejewski T.M."/>
            <person name="Davidsen T.M."/>
            <person name="Wayne K.J."/>
            <person name="Tettelin H."/>
            <person name="Glass J.I."/>
            <person name="Rusch D."/>
            <person name="Podicherti R."/>
            <person name="Tsui H.-C.T."/>
            <person name="Winkler M.E."/>
        </authorList>
    </citation>
    <scope>NUCLEOTIDE SEQUENCE</scope>
</reference>
<keyword evidence="6" id="KW-0067">ATP-binding</keyword>
<dbReference type="SUPFAM" id="SSF53067">
    <property type="entry name" value="Actin-like ATPase domain"/>
    <property type="match status" value="1"/>
</dbReference>
<evidence type="ECO:0000256" key="2">
    <source>
        <dbReference type="ARBA" id="ARBA00022679"/>
    </source>
</evidence>
<dbReference type="FunFam" id="3.30.420.40:FF:000008">
    <property type="entry name" value="Glycerol kinase"/>
    <property type="match status" value="1"/>
</dbReference>
<dbReference type="GO" id="GO:0005829">
    <property type="term" value="C:cytosol"/>
    <property type="evidence" value="ECO:0007669"/>
    <property type="project" value="TreeGrafter"/>
</dbReference>
<name>A0A381ZDS1_9ZZZZ</name>
<dbReference type="GO" id="GO:0004370">
    <property type="term" value="F:glycerol kinase activity"/>
    <property type="evidence" value="ECO:0007669"/>
    <property type="project" value="TreeGrafter"/>
</dbReference>
<evidence type="ECO:0000256" key="5">
    <source>
        <dbReference type="ARBA" id="ARBA00022798"/>
    </source>
</evidence>
<evidence type="ECO:0000256" key="4">
    <source>
        <dbReference type="ARBA" id="ARBA00022777"/>
    </source>
</evidence>
<dbReference type="InterPro" id="IPR043129">
    <property type="entry name" value="ATPase_NBD"/>
</dbReference>
<evidence type="ECO:0000256" key="6">
    <source>
        <dbReference type="ARBA" id="ARBA00022840"/>
    </source>
</evidence>
<proteinExistence type="inferred from homology"/>
<keyword evidence="2" id="KW-0808">Transferase</keyword>
<evidence type="ECO:0000256" key="7">
    <source>
        <dbReference type="ARBA" id="ARBA00043149"/>
    </source>
</evidence>
<feature type="non-terminal residue" evidence="9">
    <location>
        <position position="256"/>
    </location>
</feature>
<dbReference type="PANTHER" id="PTHR10196:SF69">
    <property type="entry name" value="GLYCEROL KINASE"/>
    <property type="match status" value="1"/>
</dbReference>
<dbReference type="PANTHER" id="PTHR10196">
    <property type="entry name" value="SUGAR KINASE"/>
    <property type="match status" value="1"/>
</dbReference>
<evidence type="ECO:0000259" key="8">
    <source>
        <dbReference type="Pfam" id="PF00370"/>
    </source>
</evidence>
<evidence type="ECO:0000313" key="9">
    <source>
        <dbReference type="EMBL" id="SVA87370.1"/>
    </source>
</evidence>
<dbReference type="Gene3D" id="3.30.420.40">
    <property type="match status" value="1"/>
</dbReference>
<sequence length="256" mass="29158">MRKNGYILSIDQGTTSSRAIIFDINGQIQAQKNFEFKQYYPKNGWVEHDPNEILETTINVIKHVISESKIDAADICTAGIANQRETVVAWDKSTGQPIYNAIVWQDRRTESFCEELRKKDLIEHFQRKTGLIIDPYFSATKIKWILENVNETNQIINGKNLLVGTIDTWLIWNLTRGSSHLTDATNASRTMLYNIQNDEWDSELLKLLNIPLEILPEVKNSTDNFGVINKEFFGSEIPIEGVAGDQQAASFGQLCF</sequence>
<dbReference type="EMBL" id="UINC01020917">
    <property type="protein sequence ID" value="SVA87370.1"/>
    <property type="molecule type" value="Genomic_DNA"/>
</dbReference>
<keyword evidence="4" id="KW-0418">Kinase</keyword>
<dbReference type="AlphaFoldDB" id="A0A381ZDS1"/>
<gene>
    <name evidence="9" type="ORF">METZ01_LOCUS140224</name>
</gene>
<dbReference type="InterPro" id="IPR018484">
    <property type="entry name" value="FGGY_N"/>
</dbReference>
<dbReference type="Pfam" id="PF00370">
    <property type="entry name" value="FGGY_N"/>
    <property type="match status" value="1"/>
</dbReference>
<dbReference type="InterPro" id="IPR018483">
    <property type="entry name" value="Carb_kinase_FGGY_CS"/>
</dbReference>
<keyword evidence="3" id="KW-0547">Nucleotide-binding</keyword>
<protein>
    <recommendedName>
        <fullName evidence="7">ATP:glycerol 3-phosphotransferase</fullName>
    </recommendedName>
</protein>
<accession>A0A381ZDS1</accession>
<comment type="similarity">
    <text evidence="1">Belongs to the FGGY kinase family.</text>
</comment>
<dbReference type="GO" id="GO:0006071">
    <property type="term" value="P:glycerol metabolic process"/>
    <property type="evidence" value="ECO:0007669"/>
    <property type="project" value="UniProtKB-KW"/>
</dbReference>
<keyword evidence="5" id="KW-0319">Glycerol metabolism</keyword>
<dbReference type="PROSITE" id="PS00933">
    <property type="entry name" value="FGGY_KINASES_1"/>
    <property type="match status" value="1"/>
</dbReference>